<accession>A0A2I1P9U8</accession>
<keyword evidence="1 3" id="KW-0694">RNA-binding</keyword>
<dbReference type="InterPro" id="IPR036986">
    <property type="entry name" value="S4_RNA-bd_sf"/>
</dbReference>
<evidence type="ECO:0000256" key="3">
    <source>
        <dbReference type="PROSITE-ProRule" id="PRU00182"/>
    </source>
</evidence>
<evidence type="ECO:0000256" key="2">
    <source>
        <dbReference type="ARBA" id="ARBA00029460"/>
    </source>
</evidence>
<evidence type="ECO:0000256" key="1">
    <source>
        <dbReference type="ARBA" id="ARBA00022884"/>
    </source>
</evidence>
<keyword evidence="6" id="KW-1185">Reference proteome</keyword>
<dbReference type="SUPFAM" id="SSF55174">
    <property type="entry name" value="Alpha-L RNA-binding motif"/>
    <property type="match status" value="1"/>
</dbReference>
<dbReference type="InterPro" id="IPR029063">
    <property type="entry name" value="SAM-dependent_MTases_sf"/>
</dbReference>
<dbReference type="Pfam" id="PF01479">
    <property type="entry name" value="S4"/>
    <property type="match status" value="1"/>
</dbReference>
<dbReference type="Gene3D" id="3.40.50.150">
    <property type="entry name" value="Vaccinia Virus protein VP39"/>
    <property type="match status" value="1"/>
</dbReference>
<dbReference type="InterPro" id="IPR002942">
    <property type="entry name" value="S4_RNA-bd"/>
</dbReference>
<organism evidence="5 6">
    <name type="scientific">Kytococcus schroeteri</name>
    <dbReference type="NCBI Taxonomy" id="138300"/>
    <lineage>
        <taxon>Bacteria</taxon>
        <taxon>Bacillati</taxon>
        <taxon>Actinomycetota</taxon>
        <taxon>Actinomycetes</taxon>
        <taxon>Micrococcales</taxon>
        <taxon>Kytococcaceae</taxon>
        <taxon>Kytococcus</taxon>
    </lineage>
</organism>
<dbReference type="Gene3D" id="3.10.290.10">
    <property type="entry name" value="RNA-binding S4 domain"/>
    <property type="match status" value="1"/>
</dbReference>
<dbReference type="PANTHER" id="PTHR32319:SF0">
    <property type="entry name" value="BACTERIAL HEMOLYSIN-LIKE PROTEIN"/>
    <property type="match status" value="1"/>
</dbReference>
<protein>
    <submittedName>
        <fullName evidence="5">16S/23S rRNA (Cytidine-2'-O)-methyltransferase</fullName>
    </submittedName>
</protein>
<dbReference type="GO" id="GO:0008168">
    <property type="term" value="F:methyltransferase activity"/>
    <property type="evidence" value="ECO:0007669"/>
    <property type="project" value="UniProtKB-KW"/>
</dbReference>
<reference evidence="5 6" key="1">
    <citation type="submission" date="2017-12" db="EMBL/GenBank/DDBJ databases">
        <title>Phylogenetic diversity of female urinary microbiome.</title>
        <authorList>
            <person name="Thomas-White K."/>
            <person name="Wolfe A.J."/>
        </authorList>
    </citation>
    <scope>NUCLEOTIDE SEQUENCE [LARGE SCALE GENOMIC DNA]</scope>
    <source>
        <strain evidence="5 6">UMB1298</strain>
    </source>
</reference>
<dbReference type="OrthoDB" id="9784736at2"/>
<dbReference type="InterPro" id="IPR002877">
    <property type="entry name" value="RNA_MeTrfase_FtsJ_dom"/>
</dbReference>
<dbReference type="Proteomes" id="UP000234206">
    <property type="component" value="Unassembled WGS sequence"/>
</dbReference>
<dbReference type="CDD" id="cd00165">
    <property type="entry name" value="S4"/>
    <property type="match status" value="1"/>
</dbReference>
<dbReference type="RefSeq" id="WP_101849714.1">
    <property type="nucleotide sequence ID" value="NZ_PKIZ01000013.1"/>
</dbReference>
<feature type="domain" description="RNA-binding S4" evidence="4">
    <location>
        <begin position="1"/>
        <end position="67"/>
    </location>
</feature>
<evidence type="ECO:0000259" key="4">
    <source>
        <dbReference type="SMART" id="SM00363"/>
    </source>
</evidence>
<gene>
    <name evidence="5" type="ORF">CYJ76_07505</name>
</gene>
<dbReference type="PANTHER" id="PTHR32319">
    <property type="entry name" value="BACTERIAL HEMOLYSIN-LIKE PROTEIN"/>
    <property type="match status" value="1"/>
</dbReference>
<comment type="caution">
    <text evidence="5">The sequence shown here is derived from an EMBL/GenBank/DDBJ whole genome shotgun (WGS) entry which is preliminary data.</text>
</comment>
<dbReference type="GO" id="GO:0032259">
    <property type="term" value="P:methylation"/>
    <property type="evidence" value="ECO:0007669"/>
    <property type="project" value="UniProtKB-KW"/>
</dbReference>
<dbReference type="Pfam" id="PF01728">
    <property type="entry name" value="FtsJ"/>
    <property type="match status" value="1"/>
</dbReference>
<dbReference type="PROSITE" id="PS50889">
    <property type="entry name" value="S4"/>
    <property type="match status" value="1"/>
</dbReference>
<proteinExistence type="inferred from homology"/>
<dbReference type="SMART" id="SM00363">
    <property type="entry name" value="S4"/>
    <property type="match status" value="1"/>
</dbReference>
<sequence length="279" mass="29907">MRLDKALTDRGLARSRSHAQQLVAEGSVLVDGRAASRSSQQVGETSVLRVADGRRQGEVSRAQRKLGRARSLWPRVFVPAGTAVDLGASTGGFTQELLDAGWEDVWAIDVGHDQLVDALRSDPRVVVREGVNARDLSQMTDAGLRRCMARLVVCDVSFISLRLVLPTIAWLLQDGGTAVVLVKPQFEVGLARVRQGIVERGTDRHEAMAVVLDAAAQAGLRPHGVASSGTPGTHGNVEFVVRLETGDAAREVVGAAWHSGLPDVEDPFWNGDDDSALEL</sequence>
<comment type="similarity">
    <text evidence="2">Belongs to the TlyA family.</text>
</comment>
<dbReference type="AlphaFoldDB" id="A0A2I1P9U8"/>
<dbReference type="SUPFAM" id="SSF53335">
    <property type="entry name" value="S-adenosyl-L-methionine-dependent methyltransferases"/>
    <property type="match status" value="1"/>
</dbReference>
<evidence type="ECO:0000313" key="6">
    <source>
        <dbReference type="Proteomes" id="UP000234206"/>
    </source>
</evidence>
<dbReference type="InterPro" id="IPR047048">
    <property type="entry name" value="TlyA"/>
</dbReference>
<dbReference type="GO" id="GO:0003723">
    <property type="term" value="F:RNA binding"/>
    <property type="evidence" value="ECO:0007669"/>
    <property type="project" value="UniProtKB-KW"/>
</dbReference>
<evidence type="ECO:0000313" key="5">
    <source>
        <dbReference type="EMBL" id="PKZ41403.1"/>
    </source>
</evidence>
<dbReference type="EMBL" id="PKIZ01000013">
    <property type="protein sequence ID" value="PKZ41403.1"/>
    <property type="molecule type" value="Genomic_DNA"/>
</dbReference>
<name>A0A2I1P9U8_9MICO</name>
<keyword evidence="5" id="KW-0808">Transferase</keyword>
<keyword evidence="5" id="KW-0489">Methyltransferase</keyword>